<keyword evidence="1" id="KW-0472">Membrane</keyword>
<feature type="domain" description="DUF6677" evidence="2">
    <location>
        <begin position="35"/>
        <end position="73"/>
    </location>
</feature>
<feature type="transmembrane region" description="Helical" evidence="1">
    <location>
        <begin position="62"/>
        <end position="95"/>
    </location>
</feature>
<keyword evidence="4" id="KW-1185">Reference proteome</keyword>
<dbReference type="InterPro" id="IPR046499">
    <property type="entry name" value="DUF6677"/>
</dbReference>
<evidence type="ECO:0000313" key="4">
    <source>
        <dbReference type="Proteomes" id="UP000290527"/>
    </source>
</evidence>
<evidence type="ECO:0000256" key="1">
    <source>
        <dbReference type="SAM" id="Phobius"/>
    </source>
</evidence>
<feature type="transmembrane region" description="Helical" evidence="1">
    <location>
        <begin position="31"/>
        <end position="50"/>
    </location>
</feature>
<gene>
    <name evidence="3" type="ORF">MHHB_P0798</name>
</gene>
<organism evidence="3 4">
    <name type="scientific">Methanofervidicoccus abyssi</name>
    <dbReference type="NCBI Taxonomy" id="2082189"/>
    <lineage>
        <taxon>Archaea</taxon>
        <taxon>Methanobacteriati</taxon>
        <taxon>Methanobacteriota</taxon>
        <taxon>Methanomada group</taxon>
        <taxon>Methanococci</taxon>
        <taxon>Methanococcales</taxon>
        <taxon>Methanofervidicoccus</taxon>
    </lineage>
</organism>
<accession>A0A401HQP1</accession>
<protein>
    <recommendedName>
        <fullName evidence="2">DUF6677 domain-containing protein</fullName>
    </recommendedName>
</protein>
<dbReference type="EMBL" id="BFAX01000003">
    <property type="protein sequence ID" value="GBF36568.1"/>
    <property type="molecule type" value="Genomic_DNA"/>
</dbReference>
<evidence type="ECO:0000259" key="2">
    <source>
        <dbReference type="Pfam" id="PF20382"/>
    </source>
</evidence>
<dbReference type="OrthoDB" id="64860at2157"/>
<dbReference type="AlphaFoldDB" id="A0A401HQP1"/>
<sequence length="116" mass="13231">MDEMEIIRIKEFVKDMDKAQKIIYYEVKRKNVGLAVYLSIMIPGAGHMYLEKVGKGVILLILVVILMVLGSLLTIVLIGVLLLLVAIIIWVYIIYDAYKSAKSYNSQLYSIIFDED</sequence>
<reference evidence="3 4" key="1">
    <citation type="journal article" date="2019" name="Int. J. Syst. Evol. Microbiol.">
        <title>Methanofervidicoccus abyssi gen. nov., sp. nov., a hydrogenotrophic methanogen, isolated from a hydrothermal vent chimney in the Mid-Cayman Spreading Center, the Caribbean Sea.</title>
        <authorList>
            <person name="Sakai S."/>
            <person name="Takaki Y."/>
            <person name="Miyazaki M."/>
            <person name="Ogawara M."/>
            <person name="Yanagawa K."/>
            <person name="Miyazaki J."/>
            <person name="Takai K."/>
        </authorList>
    </citation>
    <scope>NUCLEOTIDE SEQUENCE [LARGE SCALE GENOMIC DNA]</scope>
    <source>
        <strain evidence="3 4">HHB</strain>
    </source>
</reference>
<comment type="caution">
    <text evidence="3">The sequence shown here is derived from an EMBL/GenBank/DDBJ whole genome shotgun (WGS) entry which is preliminary data.</text>
</comment>
<keyword evidence="1" id="KW-0812">Transmembrane</keyword>
<name>A0A401HQP1_9EURY</name>
<keyword evidence="1" id="KW-1133">Transmembrane helix</keyword>
<proteinExistence type="predicted"/>
<evidence type="ECO:0000313" key="3">
    <source>
        <dbReference type="EMBL" id="GBF36568.1"/>
    </source>
</evidence>
<dbReference type="Pfam" id="PF20382">
    <property type="entry name" value="DUF6677"/>
    <property type="match status" value="1"/>
</dbReference>
<dbReference type="RefSeq" id="WP_131007332.1">
    <property type="nucleotide sequence ID" value="NZ_BFAX01000003.1"/>
</dbReference>
<dbReference type="Proteomes" id="UP000290527">
    <property type="component" value="Unassembled WGS sequence"/>
</dbReference>